<dbReference type="SUPFAM" id="SSF53756">
    <property type="entry name" value="UDP-Glycosyltransferase/glycogen phosphorylase"/>
    <property type="match status" value="1"/>
</dbReference>
<dbReference type="GO" id="GO:0016757">
    <property type="term" value="F:glycosyltransferase activity"/>
    <property type="evidence" value="ECO:0007669"/>
    <property type="project" value="TreeGrafter"/>
</dbReference>
<dbReference type="PANTHER" id="PTHR45947:SF3">
    <property type="entry name" value="SULFOQUINOVOSYL TRANSFERASE SQD2"/>
    <property type="match status" value="1"/>
</dbReference>
<gene>
    <name evidence="1" type="ORF">C3E78_03900</name>
</gene>
<dbReference type="PANTHER" id="PTHR45947">
    <property type="entry name" value="SULFOQUINOVOSYL TRANSFERASE SQD2"/>
    <property type="match status" value="1"/>
</dbReference>
<keyword evidence="2" id="KW-1185">Reference proteome</keyword>
<evidence type="ECO:0008006" key="3">
    <source>
        <dbReference type="Google" id="ProtNLM"/>
    </source>
</evidence>
<dbReference type="Gene3D" id="3.40.50.2000">
    <property type="entry name" value="Glycogen Phosphorylase B"/>
    <property type="match status" value="2"/>
</dbReference>
<organism evidence="1 2">
    <name type="scientific">Aeromicrobium chenweiae</name>
    <dbReference type="NCBI Taxonomy" id="2079793"/>
    <lineage>
        <taxon>Bacteria</taxon>
        <taxon>Bacillati</taxon>
        <taxon>Actinomycetota</taxon>
        <taxon>Actinomycetes</taxon>
        <taxon>Propionibacteriales</taxon>
        <taxon>Nocardioidaceae</taxon>
        <taxon>Aeromicrobium</taxon>
    </lineage>
</organism>
<sequence length="349" mass="38103">MIVSDSVKILFPPTLRPEEWALAHARGDAPGSAPYGLDLLAAHDFSIEYDSARAAGRNPLTWAIGRVPRGRHHATRRTEGVAVAWDERMAVPLLRRYGDSGRSLAAGVIWATDTLADDGLSIRNTIMRRVLRQMDLVWCLSHGQVPVLRSWLGVEPERIAFLPFGIDSAFYAPAPWPDRPMVLSLGNDQDRDIPTLFSALERIRHARPDVRLVVQTRSPLPAPAGVEVMPSVTTPELVSLYAAATAVVVATQPNLHVSGMTVCLEAMATGRPAVLSRTPGASDYVLDGITGHLADPGDAADHAEAVLSILDDPRRARRLGRAAREHVVTHHDQSVMCRHLASLISDRRR</sequence>
<accession>A0A2S0WJM0</accession>
<dbReference type="KEGG" id="aez:C3E78_03900"/>
<protein>
    <recommendedName>
        <fullName evidence="3">Glycosyltransferase</fullName>
    </recommendedName>
</protein>
<dbReference type="Pfam" id="PF13692">
    <property type="entry name" value="Glyco_trans_1_4"/>
    <property type="match status" value="1"/>
</dbReference>
<evidence type="ECO:0000313" key="1">
    <source>
        <dbReference type="EMBL" id="AWB91430.1"/>
    </source>
</evidence>
<name>A0A2S0WJM0_9ACTN</name>
<dbReference type="InterPro" id="IPR050194">
    <property type="entry name" value="Glycosyltransferase_grp1"/>
</dbReference>
<dbReference type="Proteomes" id="UP000244384">
    <property type="component" value="Chromosome"/>
</dbReference>
<dbReference type="AlphaFoldDB" id="A0A2S0WJM0"/>
<reference evidence="2" key="1">
    <citation type="submission" date="2018-01" db="EMBL/GenBank/DDBJ databases">
        <authorList>
            <person name="Li J."/>
        </authorList>
    </citation>
    <scope>NUCLEOTIDE SEQUENCE [LARGE SCALE GENOMIC DNA]</scope>
    <source>
        <strain evidence="2">592</strain>
    </source>
</reference>
<proteinExistence type="predicted"/>
<evidence type="ECO:0000313" key="2">
    <source>
        <dbReference type="Proteomes" id="UP000244384"/>
    </source>
</evidence>
<dbReference type="EMBL" id="CP026952">
    <property type="protein sequence ID" value="AWB91430.1"/>
    <property type="molecule type" value="Genomic_DNA"/>
</dbReference>
<dbReference type="CDD" id="cd03801">
    <property type="entry name" value="GT4_PimA-like"/>
    <property type="match status" value="1"/>
</dbReference>